<organism evidence="1 2">
    <name type="scientific">Streptomyces broussonetiae</name>
    <dbReference type="NCBI Taxonomy" id="2686304"/>
    <lineage>
        <taxon>Bacteria</taxon>
        <taxon>Bacillati</taxon>
        <taxon>Actinomycetota</taxon>
        <taxon>Actinomycetes</taxon>
        <taxon>Kitasatosporales</taxon>
        <taxon>Streptomycetaceae</taxon>
        <taxon>Streptomyces</taxon>
    </lineage>
</organism>
<evidence type="ECO:0000313" key="1">
    <source>
        <dbReference type="EMBL" id="MFB8777209.1"/>
    </source>
</evidence>
<reference evidence="1 2" key="1">
    <citation type="submission" date="2024-01" db="EMBL/GenBank/DDBJ databases">
        <title>Genome mining of biosynthetic gene clusters to explore secondary metabolites of Streptomyces sp.</title>
        <authorList>
            <person name="Baig A."/>
            <person name="Ajitkumar Shintre N."/>
            <person name="Kumar H."/>
            <person name="Anbarasu A."/>
            <person name="Ramaiah S."/>
        </authorList>
    </citation>
    <scope>NUCLEOTIDE SEQUENCE [LARGE SCALE GENOMIC DNA]</scope>
    <source>
        <strain evidence="1 2">A57</strain>
    </source>
</reference>
<evidence type="ECO:0000313" key="2">
    <source>
        <dbReference type="Proteomes" id="UP001585080"/>
    </source>
</evidence>
<dbReference type="EMBL" id="JAYMRP010000041">
    <property type="protein sequence ID" value="MFB8777209.1"/>
    <property type="molecule type" value="Genomic_DNA"/>
</dbReference>
<name>A0ABV5EK23_9ACTN</name>
<dbReference type="Proteomes" id="UP001585080">
    <property type="component" value="Unassembled WGS sequence"/>
</dbReference>
<accession>A0ABV5EK23</accession>
<gene>
    <name evidence="1" type="ORF">VSS16_31570</name>
</gene>
<comment type="caution">
    <text evidence="1">The sequence shown here is derived from an EMBL/GenBank/DDBJ whole genome shotgun (WGS) entry which is preliminary data.</text>
</comment>
<protein>
    <submittedName>
        <fullName evidence="1">Uncharacterized protein</fullName>
    </submittedName>
</protein>
<sequence>MSHPSAIRQPVEPTIVTGGERRLAFEHWLLASAKDMSQAREEWRTYGVALLRLGVRLAAIRISAHLVHAGAGTDDPDAVSAYLERVLLGGPVFVDREVQRYFALVPPSTGRRREWQLARDDAEFIGPGHYLGVPSVDATSPQDGRSFWSVEFESAGALASPGAVKALVDHCRLRAAQQASAQGGS</sequence>
<keyword evidence="2" id="KW-1185">Reference proteome</keyword>
<proteinExistence type="predicted"/>
<dbReference type="RefSeq" id="WP_376735698.1">
    <property type="nucleotide sequence ID" value="NZ_JAYMRP010000041.1"/>
</dbReference>